<keyword evidence="1" id="KW-0449">Lipoprotein</keyword>
<protein>
    <submittedName>
        <fullName evidence="1">Gliding motility lipoprotein GldH</fullName>
    </submittedName>
</protein>
<dbReference type="Pfam" id="PF14109">
    <property type="entry name" value="GldH_lipo"/>
    <property type="match status" value="1"/>
</dbReference>
<dbReference type="Proteomes" id="UP000761423">
    <property type="component" value="Unassembled WGS sequence"/>
</dbReference>
<proteinExistence type="predicted"/>
<dbReference type="InterPro" id="IPR020018">
    <property type="entry name" value="Motility-assoc_lipoprot_GldH"/>
</dbReference>
<name>A0ABX0II09_9FLAO</name>
<dbReference type="RefSeq" id="WP_166237283.1">
    <property type="nucleotide sequence ID" value="NZ_JAAJBV010000009.1"/>
</dbReference>
<reference evidence="1 2" key="1">
    <citation type="submission" date="2020-02" db="EMBL/GenBank/DDBJ databases">
        <authorList>
            <person name="Chen W.-M."/>
        </authorList>
    </citation>
    <scope>NUCLEOTIDE SEQUENCE [LARGE SCALE GENOMIC DNA]</scope>
    <source>
        <strain evidence="1 2">TWA-26</strain>
    </source>
</reference>
<dbReference type="EMBL" id="JAAJBV010000009">
    <property type="protein sequence ID" value="NHM05262.1"/>
    <property type="molecule type" value="Genomic_DNA"/>
</dbReference>
<keyword evidence="2" id="KW-1185">Reference proteome</keyword>
<dbReference type="PROSITE" id="PS51257">
    <property type="entry name" value="PROKAR_LIPOPROTEIN"/>
    <property type="match status" value="1"/>
</dbReference>
<organism evidence="1 2">
    <name type="scientific">Flavobacterium celericrescens</name>
    <dbReference type="NCBI Taxonomy" id="2709780"/>
    <lineage>
        <taxon>Bacteria</taxon>
        <taxon>Pseudomonadati</taxon>
        <taxon>Bacteroidota</taxon>
        <taxon>Flavobacteriia</taxon>
        <taxon>Flavobacteriales</taxon>
        <taxon>Flavobacteriaceae</taxon>
        <taxon>Flavobacterium</taxon>
    </lineage>
</organism>
<accession>A0ABX0II09</accession>
<sequence length="160" mass="18030">MKLKLTFLLLFTILQSCNKNQVFNEFNSDFEDNRWISNDVKVFEFENVASDGLHVIKLQLSHIYDFDFAEIPIEVELIAPNGTKEVLLIDLKLKDASGKDIGDCTGDICDVYSPIKSNVKLQKGIYTIKVKSNFPGAYLPNVLGVGVVVEKLEKYHKKSG</sequence>
<comment type="caution">
    <text evidence="1">The sequence shown here is derived from an EMBL/GenBank/DDBJ whole genome shotgun (WGS) entry which is preliminary data.</text>
</comment>
<evidence type="ECO:0000313" key="1">
    <source>
        <dbReference type="EMBL" id="NHM05262.1"/>
    </source>
</evidence>
<evidence type="ECO:0000313" key="2">
    <source>
        <dbReference type="Proteomes" id="UP000761423"/>
    </source>
</evidence>
<gene>
    <name evidence="1" type="ORF">G4L40_11150</name>
</gene>